<proteinExistence type="predicted"/>
<evidence type="ECO:0000313" key="4">
    <source>
        <dbReference type="Proteomes" id="UP000371041"/>
    </source>
</evidence>
<keyword evidence="1" id="KW-1133">Transmembrane helix</keyword>
<dbReference type="PANTHER" id="PTHR36933:SF1">
    <property type="entry name" value="SLL0788 PROTEIN"/>
    <property type="match status" value="1"/>
</dbReference>
<dbReference type="InterPro" id="IPR012347">
    <property type="entry name" value="Ferritin-like"/>
</dbReference>
<dbReference type="PANTHER" id="PTHR36933">
    <property type="entry name" value="SLL0788 PROTEIN"/>
    <property type="match status" value="1"/>
</dbReference>
<dbReference type="AlphaFoldDB" id="A0A5Q3QLU6"/>
<dbReference type="KEGG" id="sace:GIY23_18190"/>
<keyword evidence="4" id="KW-1185">Reference proteome</keyword>
<keyword evidence="1" id="KW-0472">Membrane</keyword>
<dbReference type="Pfam" id="PF03713">
    <property type="entry name" value="DUF305"/>
    <property type="match status" value="1"/>
</dbReference>
<dbReference type="InterPro" id="IPR005183">
    <property type="entry name" value="DUF305_CopM-like"/>
</dbReference>
<feature type="transmembrane region" description="Helical" evidence="1">
    <location>
        <begin position="12"/>
        <end position="36"/>
    </location>
</feature>
<accession>A0A5Q3QLU6</accession>
<name>A0A5Q3QLU6_9PSEU</name>
<reference evidence="4" key="1">
    <citation type="submission" date="2019-11" db="EMBL/GenBank/DDBJ databases">
        <title>The complete genome sequence of Saccharopolyspora sp. E2A.</title>
        <authorList>
            <person name="Zhang G."/>
        </authorList>
    </citation>
    <scope>NUCLEOTIDE SEQUENCE [LARGE SCALE GENOMIC DNA]</scope>
    <source>
        <strain evidence="4">E2A</strain>
    </source>
</reference>
<dbReference type="Proteomes" id="UP000371041">
    <property type="component" value="Chromosome"/>
</dbReference>
<evidence type="ECO:0000259" key="2">
    <source>
        <dbReference type="Pfam" id="PF03713"/>
    </source>
</evidence>
<evidence type="ECO:0000256" key="1">
    <source>
        <dbReference type="SAM" id="Phobius"/>
    </source>
</evidence>
<sequence>MNDSDNDRRPAWARVLVAVGAGLSLLLVGATLGLLLKIPSTGTEPEPTPVDIGFAQDMTHHHQQAVTMATLARQHGNDQAVRQLAFDIETNQRNQIGRMQGWLSVWGRPAQAPGPPMRWMHGATDGHDGHGGSGEGAMVGPDGRMPGMATSDELAELRSLRGQAFDVRFLQLMLRHHEGGAGMARSGAEQAAVPAVRGLATNMLTAQAKESDVMRGMLSARNTPPLPLN</sequence>
<organism evidence="3 4">
    <name type="scientific">Allosaccharopolyspora coralli</name>
    <dbReference type="NCBI Taxonomy" id="2665642"/>
    <lineage>
        <taxon>Bacteria</taxon>
        <taxon>Bacillati</taxon>
        <taxon>Actinomycetota</taxon>
        <taxon>Actinomycetes</taxon>
        <taxon>Pseudonocardiales</taxon>
        <taxon>Pseudonocardiaceae</taxon>
        <taxon>Allosaccharopolyspora</taxon>
    </lineage>
</organism>
<gene>
    <name evidence="3" type="ORF">GIY23_18190</name>
</gene>
<feature type="domain" description="DUF305" evidence="2">
    <location>
        <begin position="51"/>
        <end position="218"/>
    </location>
</feature>
<evidence type="ECO:0000313" key="3">
    <source>
        <dbReference type="EMBL" id="QGK72389.1"/>
    </source>
</evidence>
<dbReference type="Gene3D" id="1.20.1260.10">
    <property type="match status" value="1"/>
</dbReference>
<dbReference type="EMBL" id="CP045929">
    <property type="protein sequence ID" value="QGK72389.1"/>
    <property type="molecule type" value="Genomic_DNA"/>
</dbReference>
<keyword evidence="1" id="KW-0812">Transmembrane</keyword>
<protein>
    <submittedName>
        <fullName evidence="3">DUF305 domain-containing protein</fullName>
    </submittedName>
</protein>